<dbReference type="CDD" id="cd10434">
    <property type="entry name" value="GIY-YIG_UvrC_Cho"/>
    <property type="match status" value="1"/>
</dbReference>
<dbReference type="Gene3D" id="3.40.1440.10">
    <property type="entry name" value="GIY-YIG endonuclease"/>
    <property type="match status" value="1"/>
</dbReference>
<dbReference type="Gene3D" id="3.30.420.340">
    <property type="entry name" value="UvrC, RNAse H endonuclease domain"/>
    <property type="match status" value="1"/>
</dbReference>
<comment type="subunit">
    <text evidence="7">Interacts with UvrB in an incision complex.</text>
</comment>
<dbReference type="SUPFAM" id="SSF82771">
    <property type="entry name" value="GIY-YIG endonuclease"/>
    <property type="match status" value="1"/>
</dbReference>
<evidence type="ECO:0000313" key="11">
    <source>
        <dbReference type="EMBL" id="XAU14636.1"/>
    </source>
</evidence>
<keyword evidence="4 7" id="KW-0267">Excision nuclease</keyword>
<evidence type="ECO:0000313" key="12">
    <source>
        <dbReference type="Proteomes" id="UP001447842"/>
    </source>
</evidence>
<dbReference type="InterPro" id="IPR001943">
    <property type="entry name" value="UVR_dom"/>
</dbReference>
<evidence type="ECO:0000259" key="10">
    <source>
        <dbReference type="PROSITE" id="PS50165"/>
    </source>
</evidence>
<protein>
    <recommendedName>
        <fullName evidence="7">UvrABC system protein C</fullName>
        <shortName evidence="7">Protein UvrC</shortName>
    </recommendedName>
    <alternativeName>
        <fullName evidence="7">Excinuclease ABC subunit C</fullName>
    </alternativeName>
</protein>
<keyword evidence="6 7" id="KW-0742">SOS response</keyword>
<keyword evidence="12" id="KW-1185">Reference proteome</keyword>
<dbReference type="InterPro" id="IPR001162">
    <property type="entry name" value="UvrC_RNase_H_dom"/>
</dbReference>
<keyword evidence="2 7" id="KW-0227">DNA damage</keyword>
<sequence length="598" mass="67906">MLEQIQNLPDRPGVYHYYDAGGHLLYVGKAKSLKKRVKSYFRFTPVLAPNPTLSPRIRKMLGETVSLNYIVVESEHDALILENSLIKQLKPKYNILLRDDKTYPYIYIDRALPFPRFEITRKVITGSSIEYFGPYSVGARDILDSLYDLVPLVQKQSCLAGGKTCLFYQMKQCLGPCEGLVTPEAYADLIDEAKSLIDSKRKLLSRLEARMAFYAESLRFEEAAKLRDRIERIERSEQLSKIDLANAADYDIFAVAHNDKYAAIVRLFMRRGKIVSSAFDTIRAGALFDPGELYERTLLEFYVHDQPPILAPILVADDFETRDWVASALSKHLGRKVQIHVPQRGEKRKVIDTARLNAEELLQKQRHTGAERTAEALQELCGLSAFPERVEVFDNSHLAGVAPVGAMIVAEKGTFLKKAYRHYHLESRDEYAQMREMLTRRIEGFGTNPPPDLWIIDGGRTLLLLATDLLASAGVNLDVIAVSKEKIDAKAHRAKGKAADLIHTFEETLRLPTTDPRLHWVQRLRDEAHRFAITFHKKQREKEAKSSNLLQLKGISEAKVKKLLNHFGTFEAVYAAPEEELAALLNIADAKKIKNSYR</sequence>
<evidence type="ECO:0000256" key="3">
    <source>
        <dbReference type="ARBA" id="ARBA00022769"/>
    </source>
</evidence>
<dbReference type="SMART" id="SM00465">
    <property type="entry name" value="GIYc"/>
    <property type="match status" value="1"/>
</dbReference>
<evidence type="ECO:0000256" key="2">
    <source>
        <dbReference type="ARBA" id="ARBA00022763"/>
    </source>
</evidence>
<dbReference type="Gene3D" id="4.10.860.10">
    <property type="entry name" value="UVR domain"/>
    <property type="match status" value="1"/>
</dbReference>
<dbReference type="Pfam" id="PF08459">
    <property type="entry name" value="UvrC_RNaseH_dom"/>
    <property type="match status" value="1"/>
</dbReference>
<reference evidence="11 12" key="1">
    <citation type="submission" date="2024-03" db="EMBL/GenBank/DDBJ databases">
        <title>Sulfurimonas sp. HSL3-1.</title>
        <authorList>
            <person name="Wang S."/>
        </authorList>
    </citation>
    <scope>NUCLEOTIDE SEQUENCE [LARGE SCALE GENOMIC DNA]</scope>
    <source>
        <strain evidence="11 12">HSL3-1</strain>
    </source>
</reference>
<feature type="domain" description="UvrC family homology region profile" evidence="10">
    <location>
        <begin position="252"/>
        <end position="470"/>
    </location>
</feature>
<dbReference type="EMBL" id="CP147920">
    <property type="protein sequence ID" value="XAU14636.1"/>
    <property type="molecule type" value="Genomic_DNA"/>
</dbReference>
<dbReference type="PROSITE" id="PS50164">
    <property type="entry name" value="GIY_YIG"/>
    <property type="match status" value="1"/>
</dbReference>
<gene>
    <name evidence="7 11" type="primary">uvrC</name>
    <name evidence="11" type="ORF">WCY31_10335</name>
</gene>
<evidence type="ECO:0000256" key="4">
    <source>
        <dbReference type="ARBA" id="ARBA00022881"/>
    </source>
</evidence>
<evidence type="ECO:0000259" key="8">
    <source>
        <dbReference type="PROSITE" id="PS50151"/>
    </source>
</evidence>
<keyword evidence="3 7" id="KW-0228">DNA excision</keyword>
<dbReference type="RefSeq" id="WP_345972310.1">
    <property type="nucleotide sequence ID" value="NZ_CP147920.1"/>
</dbReference>
<evidence type="ECO:0000256" key="1">
    <source>
        <dbReference type="ARBA" id="ARBA00022490"/>
    </source>
</evidence>
<name>A0ABZ3H7W5_9BACT</name>
<dbReference type="NCBIfam" id="TIGR00194">
    <property type="entry name" value="uvrC"/>
    <property type="match status" value="1"/>
</dbReference>
<evidence type="ECO:0000256" key="7">
    <source>
        <dbReference type="HAMAP-Rule" id="MF_00203"/>
    </source>
</evidence>
<keyword evidence="1 7" id="KW-0963">Cytoplasm</keyword>
<dbReference type="HAMAP" id="MF_00203">
    <property type="entry name" value="UvrC"/>
    <property type="match status" value="1"/>
</dbReference>
<dbReference type="InterPro" id="IPR000305">
    <property type="entry name" value="GIY-YIG_endonuc"/>
</dbReference>
<feature type="domain" description="GIY-YIG" evidence="9">
    <location>
        <begin position="10"/>
        <end position="95"/>
    </location>
</feature>
<evidence type="ECO:0000259" key="9">
    <source>
        <dbReference type="PROSITE" id="PS50164"/>
    </source>
</evidence>
<dbReference type="PROSITE" id="PS50151">
    <property type="entry name" value="UVR"/>
    <property type="match status" value="1"/>
</dbReference>
<comment type="function">
    <text evidence="7">The UvrABC repair system catalyzes the recognition and processing of DNA lesions. UvrC both incises the 5' and 3' sides of the lesion. The N-terminal half is responsible for the 3' incision and the C-terminal half is responsible for the 5' incision.</text>
</comment>
<accession>A0ABZ3H7W5</accession>
<dbReference type="Gene3D" id="1.10.150.20">
    <property type="entry name" value="5' to 3' exonuclease, C-terminal subdomain"/>
    <property type="match status" value="1"/>
</dbReference>
<dbReference type="InterPro" id="IPR035901">
    <property type="entry name" value="GIY-YIG_endonuc_sf"/>
</dbReference>
<comment type="subcellular location">
    <subcellularLocation>
        <location evidence="7">Cytoplasm</location>
    </subcellularLocation>
</comment>
<dbReference type="SUPFAM" id="SSF46600">
    <property type="entry name" value="C-terminal UvrC-binding domain of UvrB"/>
    <property type="match status" value="1"/>
</dbReference>
<keyword evidence="5 7" id="KW-0234">DNA repair</keyword>
<dbReference type="PANTHER" id="PTHR30562:SF1">
    <property type="entry name" value="UVRABC SYSTEM PROTEIN C"/>
    <property type="match status" value="1"/>
</dbReference>
<organism evidence="11 12">
    <name type="scientific">Sulfurimonas diazotrophicus</name>
    <dbReference type="NCBI Taxonomy" id="3131939"/>
    <lineage>
        <taxon>Bacteria</taxon>
        <taxon>Pseudomonadati</taxon>
        <taxon>Campylobacterota</taxon>
        <taxon>Epsilonproteobacteria</taxon>
        <taxon>Campylobacterales</taxon>
        <taxon>Sulfurimonadaceae</taxon>
        <taxon>Sulfurimonas</taxon>
    </lineage>
</organism>
<dbReference type="Proteomes" id="UP001447842">
    <property type="component" value="Chromosome"/>
</dbReference>
<dbReference type="Pfam" id="PF02151">
    <property type="entry name" value="UVR"/>
    <property type="match status" value="1"/>
</dbReference>
<dbReference type="SUPFAM" id="SSF47781">
    <property type="entry name" value="RuvA domain 2-like"/>
    <property type="match status" value="1"/>
</dbReference>
<dbReference type="PANTHER" id="PTHR30562">
    <property type="entry name" value="UVRC/OXIDOREDUCTASE"/>
    <property type="match status" value="1"/>
</dbReference>
<evidence type="ECO:0000256" key="5">
    <source>
        <dbReference type="ARBA" id="ARBA00023204"/>
    </source>
</evidence>
<dbReference type="Pfam" id="PF01541">
    <property type="entry name" value="GIY-YIG"/>
    <property type="match status" value="1"/>
</dbReference>
<evidence type="ECO:0000256" key="6">
    <source>
        <dbReference type="ARBA" id="ARBA00023236"/>
    </source>
</evidence>
<dbReference type="Pfam" id="PF22920">
    <property type="entry name" value="UvrC_RNaseH"/>
    <property type="match status" value="1"/>
</dbReference>
<dbReference type="InterPro" id="IPR047296">
    <property type="entry name" value="GIY-YIG_UvrC_Cho"/>
</dbReference>
<dbReference type="PROSITE" id="PS50165">
    <property type="entry name" value="UVRC"/>
    <property type="match status" value="1"/>
</dbReference>
<comment type="similarity">
    <text evidence="7">Belongs to the UvrC family.</text>
</comment>
<dbReference type="InterPro" id="IPR038476">
    <property type="entry name" value="UvrC_RNase_H_dom_sf"/>
</dbReference>
<dbReference type="InterPro" id="IPR004791">
    <property type="entry name" value="UvrC"/>
</dbReference>
<dbReference type="InterPro" id="IPR010994">
    <property type="entry name" value="RuvA_2-like"/>
</dbReference>
<feature type="domain" description="UVR" evidence="8">
    <location>
        <begin position="201"/>
        <end position="236"/>
    </location>
</feature>
<dbReference type="InterPro" id="IPR050066">
    <property type="entry name" value="UvrABC_protein_C"/>
</dbReference>
<proteinExistence type="inferred from homology"/>
<dbReference type="InterPro" id="IPR036876">
    <property type="entry name" value="UVR_dom_sf"/>
</dbReference>